<evidence type="ECO:0000256" key="1">
    <source>
        <dbReference type="SAM" id="MobiDB-lite"/>
    </source>
</evidence>
<organism evidence="2 3">
    <name type="scientific">Melghiribacillus thermohalophilus</name>
    <dbReference type="NCBI Taxonomy" id="1324956"/>
    <lineage>
        <taxon>Bacteria</taxon>
        <taxon>Bacillati</taxon>
        <taxon>Bacillota</taxon>
        <taxon>Bacilli</taxon>
        <taxon>Bacillales</taxon>
        <taxon>Bacillaceae</taxon>
        <taxon>Melghiribacillus</taxon>
    </lineage>
</organism>
<evidence type="ECO:0000313" key="3">
    <source>
        <dbReference type="Proteomes" id="UP000294650"/>
    </source>
</evidence>
<dbReference type="Proteomes" id="UP000294650">
    <property type="component" value="Unassembled WGS sequence"/>
</dbReference>
<accession>A0A4R3N4D2</accession>
<gene>
    <name evidence="2" type="ORF">EDD68_10634</name>
</gene>
<evidence type="ECO:0000313" key="2">
    <source>
        <dbReference type="EMBL" id="TCT23624.1"/>
    </source>
</evidence>
<sequence length="132" mass="15067">MTNRQLTPNSYNPMFFDISDMFQQIPPPSVPGGFPGTAPPQGPDSFLENLPPPPVQFPEAAGDLSVQAVDPGSFYGCLYRLTFVQLVNGRRFWFYPIFIGRYSVAGYRWNSRIRRWTYTGFDARQVLTFQCL</sequence>
<dbReference type="EMBL" id="SMAN01000006">
    <property type="protein sequence ID" value="TCT23624.1"/>
    <property type="molecule type" value="Genomic_DNA"/>
</dbReference>
<comment type="caution">
    <text evidence="2">The sequence shown here is derived from an EMBL/GenBank/DDBJ whole genome shotgun (WGS) entry which is preliminary data.</text>
</comment>
<dbReference type="RefSeq" id="WP_243646773.1">
    <property type="nucleotide sequence ID" value="NZ_SMAN01000006.1"/>
</dbReference>
<name>A0A4R3N4D2_9BACI</name>
<protein>
    <recommendedName>
        <fullName evidence="4">Transporter</fullName>
    </recommendedName>
</protein>
<evidence type="ECO:0008006" key="4">
    <source>
        <dbReference type="Google" id="ProtNLM"/>
    </source>
</evidence>
<keyword evidence="3" id="KW-1185">Reference proteome</keyword>
<proteinExistence type="predicted"/>
<dbReference type="AlphaFoldDB" id="A0A4R3N4D2"/>
<feature type="region of interest" description="Disordered" evidence="1">
    <location>
        <begin position="26"/>
        <end position="48"/>
    </location>
</feature>
<reference evidence="2 3" key="1">
    <citation type="submission" date="2019-03" db="EMBL/GenBank/DDBJ databases">
        <title>Genomic Encyclopedia of Type Strains, Phase IV (KMG-IV): sequencing the most valuable type-strain genomes for metagenomic binning, comparative biology and taxonomic classification.</title>
        <authorList>
            <person name="Goeker M."/>
        </authorList>
    </citation>
    <scope>NUCLEOTIDE SEQUENCE [LARGE SCALE GENOMIC DNA]</scope>
    <source>
        <strain evidence="2 3">DSM 25894</strain>
    </source>
</reference>